<dbReference type="AlphaFoldDB" id="A0A8X6I507"/>
<dbReference type="OrthoDB" id="6436165at2759"/>
<dbReference type="EMBL" id="BMAW01041861">
    <property type="protein sequence ID" value="GFS31115.1"/>
    <property type="molecule type" value="Genomic_DNA"/>
</dbReference>
<evidence type="ECO:0000256" key="1">
    <source>
        <dbReference type="SAM" id="MobiDB-lite"/>
    </source>
</evidence>
<feature type="region of interest" description="Disordered" evidence="1">
    <location>
        <begin position="1"/>
        <end position="65"/>
    </location>
</feature>
<sequence>DIPSYQKPSFPSCTNNSTSQSSGRRRREGKGVINELSSLTHFSSLNEKYGESVPDTAENGENKEV</sequence>
<name>A0A8X6I507_NEPPI</name>
<gene>
    <name evidence="2" type="ORF">NPIL_66661</name>
</gene>
<comment type="caution">
    <text evidence="2">The sequence shown here is derived from an EMBL/GenBank/DDBJ whole genome shotgun (WGS) entry which is preliminary data.</text>
</comment>
<evidence type="ECO:0000313" key="3">
    <source>
        <dbReference type="Proteomes" id="UP000887013"/>
    </source>
</evidence>
<feature type="compositionally biased region" description="Polar residues" evidence="1">
    <location>
        <begin position="35"/>
        <end position="46"/>
    </location>
</feature>
<evidence type="ECO:0000313" key="2">
    <source>
        <dbReference type="EMBL" id="GFS31115.1"/>
    </source>
</evidence>
<accession>A0A8X6I507</accession>
<feature type="non-terminal residue" evidence="2">
    <location>
        <position position="1"/>
    </location>
</feature>
<dbReference type="Proteomes" id="UP000887013">
    <property type="component" value="Unassembled WGS sequence"/>
</dbReference>
<proteinExistence type="predicted"/>
<organism evidence="2 3">
    <name type="scientific">Nephila pilipes</name>
    <name type="common">Giant wood spider</name>
    <name type="synonym">Nephila maculata</name>
    <dbReference type="NCBI Taxonomy" id="299642"/>
    <lineage>
        <taxon>Eukaryota</taxon>
        <taxon>Metazoa</taxon>
        <taxon>Ecdysozoa</taxon>
        <taxon>Arthropoda</taxon>
        <taxon>Chelicerata</taxon>
        <taxon>Arachnida</taxon>
        <taxon>Araneae</taxon>
        <taxon>Araneomorphae</taxon>
        <taxon>Entelegynae</taxon>
        <taxon>Araneoidea</taxon>
        <taxon>Nephilidae</taxon>
        <taxon>Nephila</taxon>
    </lineage>
</organism>
<protein>
    <submittedName>
        <fullName evidence="2">Uncharacterized protein</fullName>
    </submittedName>
</protein>
<keyword evidence="3" id="KW-1185">Reference proteome</keyword>
<feature type="compositionally biased region" description="Polar residues" evidence="1">
    <location>
        <begin position="1"/>
        <end position="22"/>
    </location>
</feature>
<reference evidence="2" key="1">
    <citation type="submission" date="2020-08" db="EMBL/GenBank/DDBJ databases">
        <title>Multicomponent nature underlies the extraordinary mechanical properties of spider dragline silk.</title>
        <authorList>
            <person name="Kono N."/>
            <person name="Nakamura H."/>
            <person name="Mori M."/>
            <person name="Yoshida Y."/>
            <person name="Ohtoshi R."/>
            <person name="Malay A.D."/>
            <person name="Moran D.A.P."/>
            <person name="Tomita M."/>
            <person name="Numata K."/>
            <person name="Arakawa K."/>
        </authorList>
    </citation>
    <scope>NUCLEOTIDE SEQUENCE</scope>
</reference>